<gene>
    <name evidence="2" type="ORF">ACFPEN_32685</name>
</gene>
<comment type="caution">
    <text evidence="2">The sequence shown here is derived from an EMBL/GenBank/DDBJ whole genome shotgun (WGS) entry which is preliminary data.</text>
</comment>
<protein>
    <submittedName>
        <fullName evidence="2">Uncharacterized protein</fullName>
    </submittedName>
</protein>
<accession>A0ABV9BU76</accession>
<organism evidence="2 3">
    <name type="scientific">Streptomyces ehimensis</name>
    <dbReference type="NCBI Taxonomy" id="68195"/>
    <lineage>
        <taxon>Bacteria</taxon>
        <taxon>Bacillati</taxon>
        <taxon>Actinomycetota</taxon>
        <taxon>Actinomycetes</taxon>
        <taxon>Kitasatosporales</taxon>
        <taxon>Streptomycetaceae</taxon>
        <taxon>Streptomyces</taxon>
    </lineage>
</organism>
<dbReference type="RefSeq" id="WP_417924194.1">
    <property type="nucleotide sequence ID" value="NZ_JBHSFS010000023.1"/>
</dbReference>
<evidence type="ECO:0000256" key="1">
    <source>
        <dbReference type="SAM" id="MobiDB-lite"/>
    </source>
</evidence>
<dbReference type="Proteomes" id="UP001595990">
    <property type="component" value="Unassembled WGS sequence"/>
</dbReference>
<feature type="region of interest" description="Disordered" evidence="1">
    <location>
        <begin position="33"/>
        <end position="56"/>
    </location>
</feature>
<sequence length="56" mass="5692">MLPQSRHGFGYPGPIRTRPQERVHDHLAAVAARAREGGTGSAAPTVGGSLGDGVTA</sequence>
<feature type="region of interest" description="Disordered" evidence="1">
    <location>
        <begin position="1"/>
        <end position="20"/>
    </location>
</feature>
<proteinExistence type="predicted"/>
<reference evidence="3" key="1">
    <citation type="journal article" date="2019" name="Int. J. Syst. Evol. Microbiol.">
        <title>The Global Catalogue of Microorganisms (GCM) 10K type strain sequencing project: providing services to taxonomists for standard genome sequencing and annotation.</title>
        <authorList>
            <consortium name="The Broad Institute Genomics Platform"/>
            <consortium name="The Broad Institute Genome Sequencing Center for Infectious Disease"/>
            <person name="Wu L."/>
            <person name="Ma J."/>
        </authorList>
    </citation>
    <scope>NUCLEOTIDE SEQUENCE [LARGE SCALE GENOMIC DNA]</scope>
    <source>
        <strain evidence="3">CECT 8064</strain>
    </source>
</reference>
<evidence type="ECO:0000313" key="2">
    <source>
        <dbReference type="EMBL" id="MFC4517656.1"/>
    </source>
</evidence>
<name>A0ABV9BU76_9ACTN</name>
<evidence type="ECO:0000313" key="3">
    <source>
        <dbReference type="Proteomes" id="UP001595990"/>
    </source>
</evidence>
<dbReference type="EMBL" id="JBHSFS010000023">
    <property type="protein sequence ID" value="MFC4517656.1"/>
    <property type="molecule type" value="Genomic_DNA"/>
</dbReference>
<keyword evidence="3" id="KW-1185">Reference proteome</keyword>